<accession>A0ABU1FRB6</accession>
<keyword evidence="2" id="KW-1185">Reference proteome</keyword>
<evidence type="ECO:0000313" key="2">
    <source>
        <dbReference type="Proteomes" id="UP001260872"/>
    </source>
</evidence>
<name>A0ABU1FRB6_9MICC</name>
<dbReference type="InterPro" id="IPR011335">
    <property type="entry name" value="Restrct_endonuc-II-like"/>
</dbReference>
<dbReference type="SUPFAM" id="SSF52980">
    <property type="entry name" value="Restriction endonuclease-like"/>
    <property type="match status" value="1"/>
</dbReference>
<dbReference type="Gene3D" id="3.40.960.10">
    <property type="entry name" value="VSR Endonuclease"/>
    <property type="match status" value="1"/>
</dbReference>
<gene>
    <name evidence="1" type="ORF">RH857_01470</name>
</gene>
<evidence type="ECO:0000313" key="1">
    <source>
        <dbReference type="EMBL" id="MDR5710812.1"/>
    </source>
</evidence>
<protein>
    <recommendedName>
        <fullName evidence="3">DUF559 domain-containing protein</fullName>
    </recommendedName>
</protein>
<dbReference type="EMBL" id="JAVKGT010000002">
    <property type="protein sequence ID" value="MDR5710812.1"/>
    <property type="molecule type" value="Genomic_DNA"/>
</dbReference>
<organism evidence="1 2">
    <name type="scientific">Nesterenkonia flava</name>
    <dbReference type="NCBI Taxonomy" id="469799"/>
    <lineage>
        <taxon>Bacteria</taxon>
        <taxon>Bacillati</taxon>
        <taxon>Actinomycetota</taxon>
        <taxon>Actinomycetes</taxon>
        <taxon>Micrococcales</taxon>
        <taxon>Micrococcaceae</taxon>
        <taxon>Nesterenkonia</taxon>
    </lineage>
</organism>
<evidence type="ECO:0008006" key="3">
    <source>
        <dbReference type="Google" id="ProtNLM"/>
    </source>
</evidence>
<proteinExistence type="predicted"/>
<dbReference type="RefSeq" id="WP_310536199.1">
    <property type="nucleotide sequence ID" value="NZ_BAAAOC010000015.1"/>
</dbReference>
<sequence>MPRNTVVPAQLRSTALSATLMRRASAPVRQLYSLAPLGSGVWADPELLETLDGEARFRMRAQALSREFPEAWLSCGTAARLLHLPLNRLWQKDPDVHLSFPASTGRRIVRSGVKSHRAVIRPDDAVTLDDDVRVSSYPRLWLELAAQCSTAQLVILGDYLVRVPYPRYEGRRRALASLQDLREATASSSNLRGIRKAREALGLVRVGADSPPETTLRLAMHSAGLPEPELQVAGVDGDPRAPRADLGYRRWKIAIQYEGFTHFSPEQAKADHRRDNFFLSRGWIVLRFSDADYRDGFLGAVGVIRQAIESRS</sequence>
<comment type="caution">
    <text evidence="1">The sequence shown here is derived from an EMBL/GenBank/DDBJ whole genome shotgun (WGS) entry which is preliminary data.</text>
</comment>
<dbReference type="Proteomes" id="UP001260872">
    <property type="component" value="Unassembled WGS sequence"/>
</dbReference>
<reference evidence="2" key="1">
    <citation type="submission" date="2023-07" db="EMBL/GenBank/DDBJ databases">
        <title>Description of three actinobacteria isolated from air of manufacturing shop in a pharmaceutical factory.</title>
        <authorList>
            <person name="Zhang D.-F."/>
        </authorList>
    </citation>
    <scope>NUCLEOTIDE SEQUENCE [LARGE SCALE GENOMIC DNA]</scope>
    <source>
        <strain evidence="2">CCTCC AB 207010</strain>
    </source>
</reference>